<keyword evidence="16" id="KW-0732">Signal</keyword>
<keyword evidence="3" id="KW-1003">Cell membrane</keyword>
<dbReference type="InterPro" id="IPR002921">
    <property type="entry name" value="Fungal_lipase-type"/>
</dbReference>
<name>A0A7J7J3Z0_BUGNE</name>
<evidence type="ECO:0000256" key="15">
    <source>
        <dbReference type="SAM" id="Phobius"/>
    </source>
</evidence>
<feature type="signal peptide" evidence="16">
    <location>
        <begin position="1"/>
        <end position="20"/>
    </location>
</feature>
<keyword evidence="5 15" id="KW-0812">Transmembrane</keyword>
<dbReference type="Proteomes" id="UP000593567">
    <property type="component" value="Unassembled WGS sequence"/>
</dbReference>
<dbReference type="InterPro" id="IPR052214">
    <property type="entry name" value="DAG_Lipase-Related"/>
</dbReference>
<organism evidence="18 19">
    <name type="scientific">Bugula neritina</name>
    <name type="common">Brown bryozoan</name>
    <name type="synonym">Sertularia neritina</name>
    <dbReference type="NCBI Taxonomy" id="10212"/>
    <lineage>
        <taxon>Eukaryota</taxon>
        <taxon>Metazoa</taxon>
        <taxon>Spiralia</taxon>
        <taxon>Lophotrochozoa</taxon>
        <taxon>Bryozoa</taxon>
        <taxon>Gymnolaemata</taxon>
        <taxon>Cheilostomatida</taxon>
        <taxon>Flustrina</taxon>
        <taxon>Buguloidea</taxon>
        <taxon>Bugulidae</taxon>
        <taxon>Bugula</taxon>
    </lineage>
</organism>
<keyword evidence="4" id="KW-0597">Phosphoprotein</keyword>
<evidence type="ECO:0000256" key="16">
    <source>
        <dbReference type="SAM" id="SignalP"/>
    </source>
</evidence>
<protein>
    <recommendedName>
        <fullName evidence="14">sn-1-specific diacylglycerol lipase</fullName>
        <ecNumber evidence="14">3.1.1.116</ecNumber>
    </recommendedName>
</protein>
<evidence type="ECO:0000256" key="6">
    <source>
        <dbReference type="ARBA" id="ARBA00022723"/>
    </source>
</evidence>
<evidence type="ECO:0000259" key="17">
    <source>
        <dbReference type="Pfam" id="PF01764"/>
    </source>
</evidence>
<feature type="chain" id="PRO_5029888915" description="sn-1-specific diacylglycerol lipase" evidence="16">
    <location>
        <begin position="21"/>
        <end position="647"/>
    </location>
</feature>
<evidence type="ECO:0000256" key="3">
    <source>
        <dbReference type="ARBA" id="ARBA00022475"/>
    </source>
</evidence>
<feature type="domain" description="Fungal lipase-type" evidence="17">
    <location>
        <begin position="343"/>
        <end position="476"/>
    </location>
</feature>
<feature type="transmembrane region" description="Helical" evidence="15">
    <location>
        <begin position="116"/>
        <end position="133"/>
    </location>
</feature>
<dbReference type="EMBL" id="VXIV02003141">
    <property type="protein sequence ID" value="KAF6020892.1"/>
    <property type="molecule type" value="Genomic_DNA"/>
</dbReference>
<dbReference type="GO" id="GO:0046340">
    <property type="term" value="P:diacylglycerol catabolic process"/>
    <property type="evidence" value="ECO:0007669"/>
    <property type="project" value="TreeGrafter"/>
</dbReference>
<evidence type="ECO:0000256" key="1">
    <source>
        <dbReference type="ARBA" id="ARBA00001913"/>
    </source>
</evidence>
<dbReference type="GO" id="GO:0019369">
    <property type="term" value="P:arachidonate metabolic process"/>
    <property type="evidence" value="ECO:0007669"/>
    <property type="project" value="TreeGrafter"/>
</dbReference>
<evidence type="ECO:0000256" key="5">
    <source>
        <dbReference type="ARBA" id="ARBA00022692"/>
    </source>
</evidence>
<dbReference type="GO" id="GO:0004806">
    <property type="term" value="F:triacylglycerol lipase activity"/>
    <property type="evidence" value="ECO:0007669"/>
    <property type="project" value="TreeGrafter"/>
</dbReference>
<evidence type="ECO:0000256" key="11">
    <source>
        <dbReference type="ARBA" id="ARBA00023098"/>
    </source>
</evidence>
<dbReference type="OrthoDB" id="438440at2759"/>
<keyword evidence="8" id="KW-0106">Calcium</keyword>
<evidence type="ECO:0000256" key="14">
    <source>
        <dbReference type="ARBA" id="ARBA00026104"/>
    </source>
</evidence>
<dbReference type="Gene3D" id="3.40.50.1820">
    <property type="entry name" value="alpha/beta hydrolase"/>
    <property type="match status" value="1"/>
</dbReference>
<keyword evidence="19" id="KW-1185">Reference proteome</keyword>
<dbReference type="SUPFAM" id="SSF53474">
    <property type="entry name" value="alpha/beta-Hydrolases"/>
    <property type="match status" value="1"/>
</dbReference>
<keyword evidence="9" id="KW-0442">Lipid degradation</keyword>
<comment type="catalytic activity">
    <reaction evidence="13">
        <text>a 1,2-diacyl-sn-glycerol + H2O = a 2-acylglycerol + a fatty acid + H(+)</text>
        <dbReference type="Rhea" id="RHEA:33275"/>
        <dbReference type="ChEBI" id="CHEBI:15377"/>
        <dbReference type="ChEBI" id="CHEBI:15378"/>
        <dbReference type="ChEBI" id="CHEBI:17389"/>
        <dbReference type="ChEBI" id="CHEBI:17815"/>
        <dbReference type="ChEBI" id="CHEBI:28868"/>
        <dbReference type="EC" id="3.1.1.116"/>
    </reaction>
    <physiologicalReaction direction="left-to-right" evidence="13">
        <dbReference type="Rhea" id="RHEA:33276"/>
    </physiologicalReaction>
</comment>
<dbReference type="GO" id="GO:0005737">
    <property type="term" value="C:cytoplasm"/>
    <property type="evidence" value="ECO:0007669"/>
    <property type="project" value="TreeGrafter"/>
</dbReference>
<evidence type="ECO:0000256" key="4">
    <source>
        <dbReference type="ARBA" id="ARBA00022553"/>
    </source>
</evidence>
<feature type="transmembrane region" description="Helical" evidence="15">
    <location>
        <begin position="36"/>
        <end position="55"/>
    </location>
</feature>
<proteinExistence type="predicted"/>
<comment type="caution">
    <text evidence="18">The sequence shown here is derived from an EMBL/GenBank/DDBJ whole genome shotgun (WGS) entry which is preliminary data.</text>
</comment>
<keyword evidence="12 15" id="KW-0472">Membrane</keyword>
<dbReference type="Pfam" id="PF01764">
    <property type="entry name" value="Lipase_3"/>
    <property type="match status" value="1"/>
</dbReference>
<dbReference type="GO" id="GO:0046872">
    <property type="term" value="F:metal ion binding"/>
    <property type="evidence" value="ECO:0007669"/>
    <property type="project" value="UniProtKB-KW"/>
</dbReference>
<evidence type="ECO:0000256" key="12">
    <source>
        <dbReference type="ARBA" id="ARBA00023136"/>
    </source>
</evidence>
<evidence type="ECO:0000313" key="18">
    <source>
        <dbReference type="EMBL" id="KAF6020892.1"/>
    </source>
</evidence>
<dbReference type="GO" id="GO:0005886">
    <property type="term" value="C:plasma membrane"/>
    <property type="evidence" value="ECO:0007669"/>
    <property type="project" value="UniProtKB-SubCell"/>
</dbReference>
<dbReference type="AlphaFoldDB" id="A0A7J7J3Z0"/>
<keyword evidence="7" id="KW-0378">Hydrolase</keyword>
<evidence type="ECO:0000256" key="8">
    <source>
        <dbReference type="ARBA" id="ARBA00022837"/>
    </source>
</evidence>
<keyword evidence="6" id="KW-0479">Metal-binding</keyword>
<sequence length="647" mass="72287">MLIIRGIWLLVLVLVYLAHHQHFNSCKDGQVLNAFFFGMIGLLALKVVVNICLIYHSSKGNISECSFRRHVAQVLYVKLALFIMEVVWLVMGTYWATFEYKNCDFIIVGTVRAMVSLAWIGVFVFTIMFIFLFSPLGNDSSSVDDASNIWRRRCRLICCSFRADDSLTSDAYSDIAKLVSVYFQGLDLVPSDIAAGLLLVGRQQKSSYDNMATSSSHQLYGDRHNVLGITESPGSTPFQAAPWMTVQKACSVMKFALAAYGWPFYSYSHLPFGCCVLCCTSPRVSLSEDQLEGADCCSCNLVSIEKHMDEHKSSCDIHYVSLTNQLFINPFSIFLDHDLQAVVIAIRGTLSPKDAIVDLTAFADIIHESFPKSYKAHKGMIKSAQNLLERLKRDNLLGRAFNNEHANYDLIVCGHSLGAGVAAILSMLLKPDYPDVQCISFSPPGGLLSEEAYKASMEYTMSVILGDDLVPRLSIQTMQDLKVDVMTALNDCPYPKYQIFCSLPFRALKCNRCLLDETDSSMTRPLVQNTHSPQNSYTIETITNSDAHTNIQEAVESRDLLRLQTPFYAPGCIMYITPASNVDDRPCCSSEEEYTWRWAGQSEFLFLKVTPRMGADHMPNNVLNALTKLLSDTPDSIIVESQQTLST</sequence>
<dbReference type="PANTHER" id="PTHR45792:SF2">
    <property type="entry name" value="DIACYLGLYCEROL LIPASE-BETA"/>
    <property type="match status" value="1"/>
</dbReference>
<dbReference type="InterPro" id="IPR029058">
    <property type="entry name" value="AB_hydrolase_fold"/>
</dbReference>
<keyword evidence="11" id="KW-0443">Lipid metabolism</keyword>
<reference evidence="18" key="1">
    <citation type="submission" date="2020-06" db="EMBL/GenBank/DDBJ databases">
        <title>Draft genome of Bugula neritina, a colonial animal packing powerful symbionts and potential medicines.</title>
        <authorList>
            <person name="Rayko M."/>
        </authorList>
    </citation>
    <scope>NUCLEOTIDE SEQUENCE [LARGE SCALE GENOMIC DNA]</scope>
    <source>
        <strain evidence="18">Kwan_BN1</strain>
    </source>
</reference>
<keyword evidence="10 15" id="KW-1133">Transmembrane helix</keyword>
<feature type="transmembrane region" description="Helical" evidence="15">
    <location>
        <begin position="75"/>
        <end position="96"/>
    </location>
</feature>
<dbReference type="GO" id="GO:0022008">
    <property type="term" value="P:neurogenesis"/>
    <property type="evidence" value="ECO:0007669"/>
    <property type="project" value="TreeGrafter"/>
</dbReference>
<dbReference type="EC" id="3.1.1.116" evidence="14"/>
<evidence type="ECO:0000256" key="9">
    <source>
        <dbReference type="ARBA" id="ARBA00022963"/>
    </source>
</evidence>
<dbReference type="CDD" id="cd00519">
    <property type="entry name" value="Lipase_3"/>
    <property type="match status" value="1"/>
</dbReference>
<dbReference type="PANTHER" id="PTHR45792">
    <property type="entry name" value="DIACYLGLYCEROL LIPASE HOMOLOG-RELATED"/>
    <property type="match status" value="1"/>
</dbReference>
<evidence type="ECO:0000256" key="7">
    <source>
        <dbReference type="ARBA" id="ARBA00022801"/>
    </source>
</evidence>
<gene>
    <name evidence="18" type="ORF">EB796_020807</name>
</gene>
<evidence type="ECO:0000256" key="10">
    <source>
        <dbReference type="ARBA" id="ARBA00022989"/>
    </source>
</evidence>
<comment type="cofactor">
    <cofactor evidence="1">
        <name>Ca(2+)</name>
        <dbReference type="ChEBI" id="CHEBI:29108"/>
    </cofactor>
</comment>
<evidence type="ECO:0000256" key="13">
    <source>
        <dbReference type="ARBA" id="ARBA00024531"/>
    </source>
</evidence>
<accession>A0A7J7J3Z0</accession>
<evidence type="ECO:0000313" key="19">
    <source>
        <dbReference type="Proteomes" id="UP000593567"/>
    </source>
</evidence>
<evidence type="ECO:0000256" key="2">
    <source>
        <dbReference type="ARBA" id="ARBA00004651"/>
    </source>
</evidence>
<comment type="subcellular location">
    <subcellularLocation>
        <location evidence="2">Cell membrane</location>
        <topology evidence="2">Multi-pass membrane protein</topology>
    </subcellularLocation>
</comment>